<accession>A0A330L7T1</accession>
<dbReference type="SFLD" id="SFLDG01140">
    <property type="entry name" value="C2.B:_Phosphomannomutase_and_P"/>
    <property type="match status" value="1"/>
</dbReference>
<dbReference type="Gene3D" id="3.40.50.1000">
    <property type="entry name" value="HAD superfamily/HAD-like"/>
    <property type="match status" value="1"/>
</dbReference>
<gene>
    <name evidence="4" type="primary">gpgP</name>
    <name evidence="4" type="ORF">NITLEN_50025</name>
</gene>
<proteinExistence type="predicted"/>
<evidence type="ECO:0000256" key="3">
    <source>
        <dbReference type="ARBA" id="ARBA00022842"/>
    </source>
</evidence>
<dbReference type="NCBIfam" id="TIGR01486">
    <property type="entry name" value="HAD-SF-IIB-MPGP"/>
    <property type="match status" value="1"/>
</dbReference>
<dbReference type="Pfam" id="PF08282">
    <property type="entry name" value="Hydrolase_3"/>
    <property type="match status" value="1"/>
</dbReference>
<dbReference type="Gene3D" id="3.30.980.20">
    <property type="entry name" value="Putative mannosyl-3-phosphoglycerate phosphatase, domain 2"/>
    <property type="match status" value="1"/>
</dbReference>
<organism evidence="4 5">
    <name type="scientific">Nitrospira lenta</name>
    <dbReference type="NCBI Taxonomy" id="1436998"/>
    <lineage>
        <taxon>Bacteria</taxon>
        <taxon>Pseudomonadati</taxon>
        <taxon>Nitrospirota</taxon>
        <taxon>Nitrospiria</taxon>
        <taxon>Nitrospirales</taxon>
        <taxon>Nitrospiraceae</taxon>
        <taxon>Nitrospira</taxon>
    </lineage>
</organism>
<dbReference type="RefSeq" id="WP_219999457.1">
    <property type="nucleotide sequence ID" value="NZ_OUNR01000018.1"/>
</dbReference>
<dbReference type="NCBIfam" id="TIGR01484">
    <property type="entry name" value="HAD-SF-IIB"/>
    <property type="match status" value="1"/>
</dbReference>
<keyword evidence="5" id="KW-1185">Reference proteome</keyword>
<dbReference type="SFLD" id="SFLDG01142">
    <property type="entry name" value="C2.B.2:_Mannosyl-3-phosphoglyc"/>
    <property type="match status" value="1"/>
</dbReference>
<dbReference type="InterPro" id="IPR023214">
    <property type="entry name" value="HAD_sf"/>
</dbReference>
<evidence type="ECO:0000256" key="2">
    <source>
        <dbReference type="ARBA" id="ARBA00022801"/>
    </source>
</evidence>
<dbReference type="InterPro" id="IPR036412">
    <property type="entry name" value="HAD-like_sf"/>
</dbReference>
<dbReference type="EC" id="3.1.3.70" evidence="4"/>
<dbReference type="Proteomes" id="UP000248168">
    <property type="component" value="Unassembled WGS sequence"/>
</dbReference>
<dbReference type="InParanoid" id="A0A330L7T1"/>
<dbReference type="InterPro" id="IPR006381">
    <property type="entry name" value="HAD-SF-IIB-MPGP"/>
</dbReference>
<sequence>MIMFTTIEAPMHPPYLVFTDLDGCLLDSQTYSFEAARPALERLQENQIPVVLVSSKTRAEIEPLRQQLNHQGPFIVENGGAVFVPLGTFGFSITQARRRETYHVIEFGTPYAMLRDVLKQIEDAVGTPLLGFGDLSSEEIMELTGLSREAAILAKLREYDEPYLVQGPATIAAEVCRQIVMRGLQWTKGGRFFHLTGMNNKGQAALKLLQYYKRQWNLDGPFGKVETVGIGDSLNDLPLLLAVDHPVLVQKSDGTYDRDIDVPQLIHAPGIGPIGWNHAILHLLQLVA</sequence>
<keyword evidence="3" id="KW-0460">Magnesium</keyword>
<dbReference type="EMBL" id="OUNR01000018">
    <property type="protein sequence ID" value="SPP65985.1"/>
    <property type="molecule type" value="Genomic_DNA"/>
</dbReference>
<name>A0A330L7T1_9BACT</name>
<dbReference type="AlphaFoldDB" id="A0A330L7T1"/>
<dbReference type="SUPFAM" id="SSF56784">
    <property type="entry name" value="HAD-like"/>
    <property type="match status" value="1"/>
</dbReference>
<dbReference type="GO" id="GO:0005829">
    <property type="term" value="C:cytosol"/>
    <property type="evidence" value="ECO:0007669"/>
    <property type="project" value="TreeGrafter"/>
</dbReference>
<protein>
    <submittedName>
        <fullName evidence="4">Glucosyl-3-phosphoglycerate/mannosyl-3-phosphoglycerate phosphatase</fullName>
        <ecNumber evidence="4">3.1.3.70</ecNumber>
    </submittedName>
</protein>
<reference evidence="5" key="1">
    <citation type="submission" date="2018-04" db="EMBL/GenBank/DDBJ databases">
        <authorList>
            <person name="Lucker S."/>
            <person name="Sakoula D."/>
        </authorList>
    </citation>
    <scope>NUCLEOTIDE SEQUENCE [LARGE SCALE GENOMIC DNA]</scope>
</reference>
<dbReference type="CDD" id="cd07507">
    <property type="entry name" value="HAD_Pase"/>
    <property type="match status" value="1"/>
</dbReference>
<dbReference type="InterPro" id="IPR006379">
    <property type="entry name" value="HAD-SF_hydro_IIB"/>
</dbReference>
<evidence type="ECO:0000313" key="4">
    <source>
        <dbReference type="EMBL" id="SPP65985.1"/>
    </source>
</evidence>
<dbReference type="GO" id="GO:0050531">
    <property type="term" value="F:mannosyl-3-phosphoglycerate phosphatase activity"/>
    <property type="evidence" value="ECO:0007669"/>
    <property type="project" value="UniProtKB-EC"/>
</dbReference>
<evidence type="ECO:0000313" key="5">
    <source>
        <dbReference type="Proteomes" id="UP000248168"/>
    </source>
</evidence>
<keyword evidence="2 4" id="KW-0378">Hydrolase</keyword>
<dbReference type="SFLD" id="SFLDS00003">
    <property type="entry name" value="Haloacid_Dehalogenase"/>
    <property type="match status" value="1"/>
</dbReference>
<dbReference type="PANTHER" id="PTHR10000:SF8">
    <property type="entry name" value="HAD SUPERFAMILY HYDROLASE-LIKE, TYPE 3"/>
    <property type="match status" value="1"/>
</dbReference>
<dbReference type="FunCoup" id="A0A330L7T1">
    <property type="interactions" value="17"/>
</dbReference>
<dbReference type="PANTHER" id="PTHR10000">
    <property type="entry name" value="PHOSPHOSERINE PHOSPHATASE"/>
    <property type="match status" value="1"/>
</dbReference>
<keyword evidence="1" id="KW-0479">Metal-binding</keyword>
<dbReference type="GO" id="GO:0000287">
    <property type="term" value="F:magnesium ion binding"/>
    <property type="evidence" value="ECO:0007669"/>
    <property type="project" value="TreeGrafter"/>
</dbReference>
<evidence type="ECO:0000256" key="1">
    <source>
        <dbReference type="ARBA" id="ARBA00022723"/>
    </source>
</evidence>
<dbReference type="GO" id="GO:0051479">
    <property type="term" value="P:mannosylglycerate biosynthetic process"/>
    <property type="evidence" value="ECO:0007669"/>
    <property type="project" value="InterPro"/>
</dbReference>